<evidence type="ECO:0000256" key="2">
    <source>
        <dbReference type="ARBA" id="ARBA00023108"/>
    </source>
</evidence>
<keyword evidence="6" id="KW-1185">Reference proteome</keyword>
<reference evidence="5" key="2">
    <citation type="submission" date="2022-10" db="EMBL/GenBank/DDBJ databases">
        <authorList>
            <consortium name="ENA_rothamsted_submissions"/>
            <consortium name="culmorum"/>
            <person name="King R."/>
        </authorList>
    </citation>
    <scope>NUCLEOTIDE SEQUENCE</scope>
</reference>
<dbReference type="EMBL" id="OU896709">
    <property type="protein sequence ID" value="CAH1159731.1"/>
    <property type="molecule type" value="Genomic_DNA"/>
</dbReference>
<dbReference type="Proteomes" id="UP001153737">
    <property type="component" value="Chromosome 3"/>
</dbReference>
<sequence>MGASIYFIALLIVAANAYEFPASFKRCQLNDMETCLATTIQDDLKLIGSSGISSLNIPSIEPLKIPAIEIGAGSTAVNLVQKYSDVNVHGFSQCKVETANLNIDKKTLTFTAIYPEIRQEAKYSLNGKILVIPVHGSGDSVIRLKEATFVHTITFKEMMKKGKKLFHVEDYKLSITIKGAHYDFRNLFDGDKNLADNILKVINENWNVIFDDVKHGVESSYAAVFKALANKVFDNIPMDDIFLK</sequence>
<evidence type="ECO:0000256" key="4">
    <source>
        <dbReference type="SAM" id="SignalP"/>
    </source>
</evidence>
<feature type="chain" id="PRO_5040140861" evidence="4">
    <location>
        <begin position="18"/>
        <end position="244"/>
    </location>
</feature>
<name>A0A9P0DIQ3_PHACE</name>
<dbReference type="PANTHER" id="PTHR11008">
    <property type="entry name" value="PROTEIN TAKEOUT-LIKE PROTEIN"/>
    <property type="match status" value="1"/>
</dbReference>
<dbReference type="FunFam" id="3.15.10.30:FF:000001">
    <property type="entry name" value="Takeout-like protein 1"/>
    <property type="match status" value="1"/>
</dbReference>
<keyword evidence="1 4" id="KW-0732">Signal</keyword>
<dbReference type="InterPro" id="IPR038606">
    <property type="entry name" value="To_sf"/>
</dbReference>
<evidence type="ECO:0000313" key="6">
    <source>
        <dbReference type="Proteomes" id="UP001153737"/>
    </source>
</evidence>
<dbReference type="GO" id="GO:0005615">
    <property type="term" value="C:extracellular space"/>
    <property type="evidence" value="ECO:0007669"/>
    <property type="project" value="TreeGrafter"/>
</dbReference>
<dbReference type="PANTHER" id="PTHR11008:SF32">
    <property type="entry name" value="CIRCADIAN CLOCK-CONTROLLED PROTEIN DAYWAKE-RELATED"/>
    <property type="match status" value="1"/>
</dbReference>
<protein>
    <submittedName>
        <fullName evidence="5">Uncharacterized protein</fullName>
    </submittedName>
</protein>
<feature type="signal peptide" evidence="4">
    <location>
        <begin position="1"/>
        <end position="17"/>
    </location>
</feature>
<evidence type="ECO:0000256" key="1">
    <source>
        <dbReference type="ARBA" id="ARBA00022729"/>
    </source>
</evidence>
<dbReference type="GO" id="GO:0007623">
    <property type="term" value="P:circadian rhythm"/>
    <property type="evidence" value="ECO:0007669"/>
    <property type="project" value="UniProtKB-ARBA"/>
</dbReference>
<accession>A0A9P0DIQ3</accession>
<organism evidence="5 6">
    <name type="scientific">Phaedon cochleariae</name>
    <name type="common">Mustard beetle</name>
    <dbReference type="NCBI Taxonomy" id="80249"/>
    <lineage>
        <taxon>Eukaryota</taxon>
        <taxon>Metazoa</taxon>
        <taxon>Ecdysozoa</taxon>
        <taxon>Arthropoda</taxon>
        <taxon>Hexapoda</taxon>
        <taxon>Insecta</taxon>
        <taxon>Pterygota</taxon>
        <taxon>Neoptera</taxon>
        <taxon>Endopterygota</taxon>
        <taxon>Coleoptera</taxon>
        <taxon>Polyphaga</taxon>
        <taxon>Cucujiformia</taxon>
        <taxon>Chrysomeloidea</taxon>
        <taxon>Chrysomelidae</taxon>
        <taxon>Chrysomelinae</taxon>
        <taxon>Chrysomelini</taxon>
        <taxon>Phaedon</taxon>
    </lineage>
</organism>
<dbReference type="InterPro" id="IPR010562">
    <property type="entry name" value="Haemolymph_juvenile_hormone-bd"/>
</dbReference>
<dbReference type="SMART" id="SM00700">
    <property type="entry name" value="JHBP"/>
    <property type="match status" value="1"/>
</dbReference>
<comment type="similarity">
    <text evidence="3">Belongs to the TO family.</text>
</comment>
<evidence type="ECO:0000256" key="3">
    <source>
        <dbReference type="ARBA" id="ARBA00060902"/>
    </source>
</evidence>
<dbReference type="AlphaFoldDB" id="A0A9P0DIQ3"/>
<proteinExistence type="inferred from homology"/>
<evidence type="ECO:0000313" key="5">
    <source>
        <dbReference type="EMBL" id="CAH1159731.1"/>
    </source>
</evidence>
<reference evidence="5" key="1">
    <citation type="submission" date="2022-01" db="EMBL/GenBank/DDBJ databases">
        <authorList>
            <person name="King R."/>
        </authorList>
    </citation>
    <scope>NUCLEOTIDE SEQUENCE</scope>
</reference>
<dbReference type="Gene3D" id="3.15.10.30">
    <property type="entry name" value="Haemolymph juvenile hormone binding protein"/>
    <property type="match status" value="1"/>
</dbReference>
<gene>
    <name evidence="5" type="ORF">PHAECO_LOCUS7507</name>
</gene>
<dbReference type="Pfam" id="PF06585">
    <property type="entry name" value="JHBP"/>
    <property type="match status" value="1"/>
</dbReference>
<keyword evidence="2" id="KW-0090">Biological rhythms</keyword>
<dbReference type="OrthoDB" id="8190514at2759"/>